<name>A0A292ZAE3_SPHSA</name>
<proteinExistence type="predicted"/>
<reference evidence="1 2" key="1">
    <citation type="journal article" date="2013" name="Biodegradation">
        <title>Occurrence of 4-tert-butylphenol (4-t-BP) biodegradation in an aquatic sample caused by the presence of Spirodela polyrrhiza and isolation of a 4-t-BP-utilizing bacterium.</title>
        <authorList>
            <person name="Ogata Y."/>
            <person name="Toyama T."/>
            <person name="Yu N."/>
            <person name="Wang X."/>
            <person name="Sei K."/>
            <person name="Ike M."/>
        </authorList>
    </citation>
    <scope>NUCLEOTIDE SEQUENCE [LARGE SCALE GENOMIC DNA]</scope>
    <source>
        <strain evidence="1 2">OMI</strain>
    </source>
</reference>
<sequence length="48" mass="5579">MLDRLEKEGLVRLEVVDDFKVVHLRRLGGEVASGHEIRDWIARPELPE</sequence>
<dbReference type="AlphaFoldDB" id="A0A292ZAE3"/>
<comment type="caution">
    <text evidence="1">The sequence shown here is derived from an EMBL/GenBank/DDBJ whole genome shotgun (WGS) entry which is preliminary data.</text>
</comment>
<evidence type="ECO:0000313" key="1">
    <source>
        <dbReference type="EMBL" id="GAY19926.1"/>
    </source>
</evidence>
<gene>
    <name evidence="1" type="ORF">SFOMI_0448</name>
</gene>
<evidence type="ECO:0000313" key="2">
    <source>
        <dbReference type="Proteomes" id="UP000221538"/>
    </source>
</evidence>
<protein>
    <submittedName>
        <fullName evidence="1">Uncharacterized protein</fullName>
    </submittedName>
</protein>
<accession>A0A292ZAE3</accession>
<dbReference type="EMBL" id="BEWI01000030">
    <property type="protein sequence ID" value="GAY19926.1"/>
    <property type="molecule type" value="Genomic_DNA"/>
</dbReference>
<dbReference type="Proteomes" id="UP000221538">
    <property type="component" value="Unassembled WGS sequence"/>
</dbReference>
<reference evidence="1 2" key="2">
    <citation type="journal article" date="2013" name="Environ. Sci. Technol.">
        <title>The 4-tert-butylphenol-utilizing bacterium Sphingobium fuliginis OMI can degrade bisphenols via phenolic ring hydroxylation and meta-cleavage pathway.</title>
        <authorList>
            <person name="Ogata Y."/>
            <person name="Goda S."/>
            <person name="Toyama T."/>
            <person name="Sei K."/>
            <person name="Ike M."/>
        </authorList>
    </citation>
    <scope>NUCLEOTIDE SEQUENCE [LARGE SCALE GENOMIC DNA]</scope>
    <source>
        <strain evidence="1 2">OMI</strain>
    </source>
</reference>
<organism evidence="1 2">
    <name type="scientific">Sphingobium fuliginis (strain ATCC 27551)</name>
    <dbReference type="NCBI Taxonomy" id="336203"/>
    <lineage>
        <taxon>Bacteria</taxon>
        <taxon>Pseudomonadati</taxon>
        <taxon>Pseudomonadota</taxon>
        <taxon>Alphaproteobacteria</taxon>
        <taxon>Sphingomonadales</taxon>
        <taxon>Sphingomonadaceae</taxon>
        <taxon>Sphingobium</taxon>
    </lineage>
</organism>